<reference evidence="2 3" key="1">
    <citation type="submission" date="2019-12" db="EMBL/GenBank/DDBJ databases">
        <authorList>
            <person name="Huq M.A."/>
        </authorList>
    </citation>
    <scope>NUCLEOTIDE SEQUENCE [LARGE SCALE GENOMIC DNA]</scope>
    <source>
        <strain evidence="2 3">MAH-25</strain>
    </source>
</reference>
<dbReference type="EMBL" id="WSEL01000009">
    <property type="protein sequence ID" value="MVQ30961.1"/>
    <property type="molecule type" value="Genomic_DNA"/>
</dbReference>
<dbReference type="InterPro" id="IPR050483">
    <property type="entry name" value="CoA-transferase_III_domain"/>
</dbReference>
<evidence type="ECO:0000313" key="3">
    <source>
        <dbReference type="Proteomes" id="UP000469385"/>
    </source>
</evidence>
<evidence type="ECO:0000313" key="2">
    <source>
        <dbReference type="EMBL" id="MVQ30961.1"/>
    </source>
</evidence>
<protein>
    <submittedName>
        <fullName evidence="2">CoA transferase</fullName>
    </submittedName>
</protein>
<dbReference type="SUPFAM" id="SSF89796">
    <property type="entry name" value="CoA-transferase family III (CaiB/BaiF)"/>
    <property type="match status" value="1"/>
</dbReference>
<comment type="caution">
    <text evidence="2">The sequence shown here is derived from an EMBL/GenBank/DDBJ whole genome shotgun (WGS) entry which is preliminary data.</text>
</comment>
<dbReference type="InterPro" id="IPR023606">
    <property type="entry name" value="CoA-Trfase_III_dom_1_sf"/>
</dbReference>
<dbReference type="GO" id="GO:0008410">
    <property type="term" value="F:CoA-transferase activity"/>
    <property type="evidence" value="ECO:0007669"/>
    <property type="project" value="TreeGrafter"/>
</dbReference>
<dbReference type="Gene3D" id="3.30.1540.10">
    <property type="entry name" value="formyl-coa transferase, domain 3"/>
    <property type="match status" value="1"/>
</dbReference>
<dbReference type="InterPro" id="IPR003673">
    <property type="entry name" value="CoA-Trfase_fam_III"/>
</dbReference>
<dbReference type="RefSeq" id="WP_157399062.1">
    <property type="nucleotide sequence ID" value="NZ_WSEL01000009.1"/>
</dbReference>
<dbReference type="Proteomes" id="UP000469385">
    <property type="component" value="Unassembled WGS sequence"/>
</dbReference>
<organism evidence="2 3">
    <name type="scientific">Ramlibacter pinisoli</name>
    <dbReference type="NCBI Taxonomy" id="2682844"/>
    <lineage>
        <taxon>Bacteria</taxon>
        <taxon>Pseudomonadati</taxon>
        <taxon>Pseudomonadota</taxon>
        <taxon>Betaproteobacteria</taxon>
        <taxon>Burkholderiales</taxon>
        <taxon>Comamonadaceae</taxon>
        <taxon>Ramlibacter</taxon>
    </lineage>
</organism>
<keyword evidence="1 2" id="KW-0808">Transferase</keyword>
<accession>A0A6N8IVJ0</accession>
<keyword evidence="3" id="KW-1185">Reference proteome</keyword>
<dbReference type="AlphaFoldDB" id="A0A6N8IVJ0"/>
<dbReference type="PANTHER" id="PTHR48207:SF4">
    <property type="entry name" value="BLL6097 PROTEIN"/>
    <property type="match status" value="1"/>
</dbReference>
<name>A0A6N8IVJ0_9BURK</name>
<dbReference type="PANTHER" id="PTHR48207">
    <property type="entry name" value="SUCCINATE--HYDROXYMETHYLGLUTARATE COA-TRANSFERASE"/>
    <property type="match status" value="1"/>
</dbReference>
<proteinExistence type="predicted"/>
<sequence>MSLLQGLLVVDLSQFLSGPSAALRLADLGARVIKVERAGTGDICRTLYLTDTDLGGDSTLFHAINRSKESLALDLKNPDDLAVLRRLLQRADVLIQNFRPGVIERLGLGWDDVQALNPRLVYASVSGYGESGPWVGLPGQDLLAQSVSGVTWLNGHDGDGPVPLGLSVADMLAGHILTEGILAALVRRGLTGKGALVQTSLLEALIDLQFELLTTHLNDGGRLPRRAGFRNANAYLAAPYGIYPTQDGYLALAMMPLEQLAETLPLPDLRRYSAEDAFGKRDEIKRLVAAELVRHKTEHWLGRLRPADVWCAEVLDWPRLLDSEAFRRLDMLQTVQRGDGTPVHTTRGPLRIDGQRALGARGAPRIGEHSAALRAEFELDPLGETAA</sequence>
<gene>
    <name evidence="2" type="ORF">GON04_15990</name>
</gene>
<evidence type="ECO:0000256" key="1">
    <source>
        <dbReference type="ARBA" id="ARBA00022679"/>
    </source>
</evidence>
<dbReference type="Pfam" id="PF02515">
    <property type="entry name" value="CoA_transf_3"/>
    <property type="match status" value="1"/>
</dbReference>
<dbReference type="Gene3D" id="3.40.50.10540">
    <property type="entry name" value="Crotonobetainyl-coa:carnitine coa-transferase, domain 1"/>
    <property type="match status" value="1"/>
</dbReference>
<dbReference type="InterPro" id="IPR044855">
    <property type="entry name" value="CoA-Trfase_III_dom3_sf"/>
</dbReference>